<keyword evidence="3" id="KW-1185">Reference proteome</keyword>
<feature type="compositionally biased region" description="Basic residues" evidence="1">
    <location>
        <begin position="22"/>
        <end position="33"/>
    </location>
</feature>
<feature type="compositionally biased region" description="Acidic residues" evidence="1">
    <location>
        <begin position="183"/>
        <end position="200"/>
    </location>
</feature>
<dbReference type="GeneID" id="63772709"/>
<feature type="region of interest" description="Disordered" evidence="1">
    <location>
        <begin position="178"/>
        <end position="200"/>
    </location>
</feature>
<organism evidence="2 3">
    <name type="scientific">Pseudomassariella vexata</name>
    <dbReference type="NCBI Taxonomy" id="1141098"/>
    <lineage>
        <taxon>Eukaryota</taxon>
        <taxon>Fungi</taxon>
        <taxon>Dikarya</taxon>
        <taxon>Ascomycota</taxon>
        <taxon>Pezizomycotina</taxon>
        <taxon>Sordariomycetes</taxon>
        <taxon>Xylariomycetidae</taxon>
        <taxon>Amphisphaeriales</taxon>
        <taxon>Pseudomassariaceae</taxon>
        <taxon>Pseudomassariella</taxon>
    </lineage>
</organism>
<evidence type="ECO:0000313" key="2">
    <source>
        <dbReference type="EMBL" id="ORY61457.1"/>
    </source>
</evidence>
<dbReference type="Proteomes" id="UP000193689">
    <property type="component" value="Unassembled WGS sequence"/>
</dbReference>
<reference evidence="2 3" key="1">
    <citation type="submission" date="2016-07" db="EMBL/GenBank/DDBJ databases">
        <title>Pervasive Adenine N6-methylation of Active Genes in Fungi.</title>
        <authorList>
            <consortium name="DOE Joint Genome Institute"/>
            <person name="Mondo S.J."/>
            <person name="Dannebaum R.O."/>
            <person name="Kuo R.C."/>
            <person name="Labutti K."/>
            <person name="Haridas S."/>
            <person name="Kuo A."/>
            <person name="Salamov A."/>
            <person name="Ahrendt S.R."/>
            <person name="Lipzen A."/>
            <person name="Sullivan W."/>
            <person name="Andreopoulos W.B."/>
            <person name="Clum A."/>
            <person name="Lindquist E."/>
            <person name="Daum C."/>
            <person name="Ramamoorthy G.K."/>
            <person name="Gryganskyi A."/>
            <person name="Culley D."/>
            <person name="Magnuson J.K."/>
            <person name="James T.Y."/>
            <person name="O'Malley M.A."/>
            <person name="Stajich J.E."/>
            <person name="Spatafora J.W."/>
            <person name="Visel A."/>
            <person name="Grigoriev I.V."/>
        </authorList>
    </citation>
    <scope>NUCLEOTIDE SEQUENCE [LARGE SCALE GENOMIC DNA]</scope>
    <source>
        <strain evidence="2 3">CBS 129021</strain>
    </source>
</reference>
<dbReference type="EMBL" id="MCFJ01000010">
    <property type="protein sequence ID" value="ORY61457.1"/>
    <property type="molecule type" value="Genomic_DNA"/>
</dbReference>
<protein>
    <submittedName>
        <fullName evidence="2">Uncharacterized protein</fullName>
    </submittedName>
</protein>
<evidence type="ECO:0000256" key="1">
    <source>
        <dbReference type="SAM" id="MobiDB-lite"/>
    </source>
</evidence>
<feature type="region of interest" description="Disordered" evidence="1">
    <location>
        <begin position="1"/>
        <end position="50"/>
    </location>
</feature>
<comment type="caution">
    <text evidence="2">The sequence shown here is derived from an EMBL/GenBank/DDBJ whole genome shotgun (WGS) entry which is preliminary data.</text>
</comment>
<dbReference type="InParanoid" id="A0A1Y2DQH7"/>
<accession>A0A1Y2DQH7</accession>
<evidence type="ECO:0000313" key="3">
    <source>
        <dbReference type="Proteomes" id="UP000193689"/>
    </source>
</evidence>
<proteinExistence type="predicted"/>
<gene>
    <name evidence="2" type="ORF">BCR38DRAFT_34948</name>
</gene>
<feature type="compositionally biased region" description="Basic and acidic residues" evidence="1">
    <location>
        <begin position="34"/>
        <end position="45"/>
    </location>
</feature>
<feature type="compositionally biased region" description="Low complexity" evidence="1">
    <location>
        <begin position="11"/>
        <end position="21"/>
    </location>
</feature>
<dbReference type="AlphaFoldDB" id="A0A1Y2DQH7"/>
<dbReference type="RefSeq" id="XP_040713534.1">
    <property type="nucleotide sequence ID" value="XM_040856497.1"/>
</dbReference>
<name>A0A1Y2DQH7_9PEZI</name>
<sequence length="200" mass="22675">MQADAFFSDQAPTPAKKPIIPKSKRKTKSKKTAKYVDKRQAKNTDDFMEDPSLYESFDRKILSDNDYGRLNLDSGTFWDVPSAEEELRVELQRITSAVSYPDKSAFARPPVQITILRNEEEVVFVASLHDAVFAAPEKPPVESVFEDLWRTYHAEDPTSEQAATPFWLNRIKKYQAVKSASGEENEGEAEQEGGGEDMFM</sequence>